<evidence type="ECO:0000256" key="3">
    <source>
        <dbReference type="ARBA" id="ARBA00004496"/>
    </source>
</evidence>
<dbReference type="CDD" id="cd04087">
    <property type="entry name" value="PTPA"/>
    <property type="match status" value="1"/>
</dbReference>
<keyword evidence="8" id="KW-0539">Nucleus</keyword>
<dbReference type="GO" id="GO:0008160">
    <property type="term" value="F:protein tyrosine phosphatase activator activity"/>
    <property type="evidence" value="ECO:0007669"/>
    <property type="project" value="TreeGrafter"/>
</dbReference>
<dbReference type="PANTHER" id="PTHR10012">
    <property type="entry name" value="SERINE/THREONINE-PROTEIN PHOSPHATASE 2A REGULATORY SUBUNIT B"/>
    <property type="match status" value="1"/>
</dbReference>
<reference evidence="12" key="1">
    <citation type="journal article" date="2020" name="Stud. Mycol.">
        <title>101 Dothideomycetes genomes: a test case for predicting lifestyles and emergence of pathogens.</title>
        <authorList>
            <person name="Haridas S."/>
            <person name="Albert R."/>
            <person name="Binder M."/>
            <person name="Bloem J."/>
            <person name="Labutti K."/>
            <person name="Salamov A."/>
            <person name="Andreopoulos B."/>
            <person name="Baker S."/>
            <person name="Barry K."/>
            <person name="Bills G."/>
            <person name="Bluhm B."/>
            <person name="Cannon C."/>
            <person name="Castanera R."/>
            <person name="Culley D."/>
            <person name="Daum C."/>
            <person name="Ezra D."/>
            <person name="Gonzalez J."/>
            <person name="Henrissat B."/>
            <person name="Kuo A."/>
            <person name="Liang C."/>
            <person name="Lipzen A."/>
            <person name="Lutzoni F."/>
            <person name="Magnuson J."/>
            <person name="Mondo S."/>
            <person name="Nolan M."/>
            <person name="Ohm R."/>
            <person name="Pangilinan J."/>
            <person name="Park H.-J."/>
            <person name="Ramirez L."/>
            <person name="Alfaro M."/>
            <person name="Sun H."/>
            <person name="Tritt A."/>
            <person name="Yoshinaga Y."/>
            <person name="Zwiers L.-H."/>
            <person name="Turgeon B."/>
            <person name="Goodwin S."/>
            <person name="Spatafora J."/>
            <person name="Crous P."/>
            <person name="Grigoriev I."/>
        </authorList>
    </citation>
    <scope>NUCLEOTIDE SEQUENCE</scope>
    <source>
        <strain evidence="12">CBS 121167</strain>
    </source>
</reference>
<dbReference type="Gene3D" id="1.20.120.1150">
    <property type="match status" value="1"/>
</dbReference>
<evidence type="ECO:0000256" key="9">
    <source>
        <dbReference type="ARBA" id="ARBA00025287"/>
    </source>
</evidence>
<keyword evidence="5 10" id="KW-0963">Cytoplasm</keyword>
<dbReference type="InterPro" id="IPR043170">
    <property type="entry name" value="PTPA_C_lid"/>
</dbReference>
<dbReference type="SUPFAM" id="SSF140984">
    <property type="entry name" value="PTPA-like"/>
    <property type="match status" value="1"/>
</dbReference>
<gene>
    <name evidence="12" type="ORF">K452DRAFT_237566</name>
</gene>
<keyword evidence="7 10" id="KW-0413">Isomerase</keyword>
<evidence type="ECO:0000256" key="1">
    <source>
        <dbReference type="ARBA" id="ARBA00000971"/>
    </source>
</evidence>
<dbReference type="RefSeq" id="XP_033392132.1">
    <property type="nucleotide sequence ID" value="XM_033537597.1"/>
</dbReference>
<keyword evidence="13" id="KW-1185">Reference proteome</keyword>
<comment type="similarity">
    <text evidence="4 10">Belongs to the PTPA-type PPIase family.</text>
</comment>
<sequence length="465" mass="50440">MAELRTPNKALGKLDLTKPHQFQLPKKQINDGEDVSFFLTSTAYADIMTWLLQLNASMFPKKTSSSYQDWSLDNSTYTFSDTVQKLRSLLEKLGTIIEEAPPDPGPRRFGNISFRKWYEIVESRLPNLLSEALPAEVLNAGKSADGTATAKEELQAYLYGSFGSAQRLDYGTGHELSFLAFLAGIWKLGGFANTEPGLEERGIVIGVVEPYLALIRRLILTYTLEPAGSHGVWGLDDHSFAPYIFGSAQLSPPISSAADIPGEGSLPDAPDPGDVAKVNIVQRERKSNMYFSAIGFIYDVKKGPFWEHSPILFDISGVKAGWAKINKGMLKMYNAEVLSKFPVVQHFPFGSLFRWEKDPTAAEAQKSIHTTSQPARMPPAGQLRDASQRLPMQEGTKAPWATGASAQPMTAAPWASNATAAPPMTAAPWATRGASGATTMPAPARPGAGGVMPPTQAPWARKPGA</sequence>
<evidence type="ECO:0000256" key="10">
    <source>
        <dbReference type="RuleBase" id="RU361210"/>
    </source>
</evidence>
<evidence type="ECO:0000313" key="13">
    <source>
        <dbReference type="Proteomes" id="UP000799438"/>
    </source>
</evidence>
<dbReference type="GO" id="GO:0005737">
    <property type="term" value="C:cytoplasm"/>
    <property type="evidence" value="ECO:0007669"/>
    <property type="project" value="UniProtKB-SubCell"/>
</dbReference>
<dbReference type="InterPro" id="IPR037218">
    <property type="entry name" value="PTPA_sf"/>
</dbReference>
<protein>
    <recommendedName>
        <fullName evidence="10">Serine/threonine-protein phosphatase 2A activator</fullName>
        <ecNumber evidence="10">5.2.1.8</ecNumber>
    </recommendedName>
    <alternativeName>
        <fullName evidence="10">Phosphotyrosyl phosphatase activator</fullName>
    </alternativeName>
</protein>
<feature type="region of interest" description="Disordered" evidence="11">
    <location>
        <begin position="426"/>
        <end position="465"/>
    </location>
</feature>
<dbReference type="AlphaFoldDB" id="A0A6A6AZH9"/>
<proteinExistence type="inferred from homology"/>
<comment type="subcellular location">
    <subcellularLocation>
        <location evidence="3 10">Cytoplasm</location>
    </subcellularLocation>
    <subcellularLocation>
        <location evidence="2">Nucleus</location>
    </subcellularLocation>
</comment>
<dbReference type="GO" id="GO:0005634">
    <property type="term" value="C:nucleus"/>
    <property type="evidence" value="ECO:0007669"/>
    <property type="project" value="UniProtKB-SubCell"/>
</dbReference>
<evidence type="ECO:0000256" key="7">
    <source>
        <dbReference type="ARBA" id="ARBA00023235"/>
    </source>
</evidence>
<name>A0A6A6AZH9_9PEZI</name>
<dbReference type="EMBL" id="ML995522">
    <property type="protein sequence ID" value="KAF2136414.1"/>
    <property type="molecule type" value="Genomic_DNA"/>
</dbReference>
<dbReference type="PANTHER" id="PTHR10012:SF3">
    <property type="entry name" value="SERINE_THREONINE-PROTEIN PHOSPHATASE 2A ACTIVATOR 1"/>
    <property type="match status" value="1"/>
</dbReference>
<evidence type="ECO:0000313" key="12">
    <source>
        <dbReference type="EMBL" id="KAF2136414.1"/>
    </source>
</evidence>
<dbReference type="Pfam" id="PF03095">
    <property type="entry name" value="PTPA"/>
    <property type="match status" value="1"/>
</dbReference>
<dbReference type="GO" id="GO:0000159">
    <property type="term" value="C:protein phosphatase type 2A complex"/>
    <property type="evidence" value="ECO:0007669"/>
    <property type="project" value="TreeGrafter"/>
</dbReference>
<evidence type="ECO:0000256" key="5">
    <source>
        <dbReference type="ARBA" id="ARBA00022490"/>
    </source>
</evidence>
<dbReference type="GO" id="GO:0003755">
    <property type="term" value="F:peptidyl-prolyl cis-trans isomerase activity"/>
    <property type="evidence" value="ECO:0007669"/>
    <property type="project" value="UniProtKB-KW"/>
</dbReference>
<dbReference type="Proteomes" id="UP000799438">
    <property type="component" value="Unassembled WGS sequence"/>
</dbReference>
<dbReference type="OrthoDB" id="16120at2759"/>
<evidence type="ECO:0000256" key="11">
    <source>
        <dbReference type="SAM" id="MobiDB-lite"/>
    </source>
</evidence>
<keyword evidence="6 10" id="KW-0697">Rotamase</keyword>
<evidence type="ECO:0000256" key="4">
    <source>
        <dbReference type="ARBA" id="ARBA00011019"/>
    </source>
</evidence>
<dbReference type="GO" id="GO:0007052">
    <property type="term" value="P:mitotic spindle organization"/>
    <property type="evidence" value="ECO:0007669"/>
    <property type="project" value="TreeGrafter"/>
</dbReference>
<dbReference type="GeneID" id="54295093"/>
<dbReference type="FunFam" id="1.20.120.1150:FF:000003">
    <property type="entry name" value="Serine/threonine-protein phosphatase 2A activator"/>
    <property type="match status" value="1"/>
</dbReference>
<evidence type="ECO:0000256" key="2">
    <source>
        <dbReference type="ARBA" id="ARBA00004123"/>
    </source>
</evidence>
<feature type="region of interest" description="Disordered" evidence="11">
    <location>
        <begin position="363"/>
        <end position="384"/>
    </location>
</feature>
<accession>A0A6A6AZH9</accession>
<comment type="function">
    <text evidence="9">PPIases accelerate the folding of proteins. It catalyzes the cis-trans isomerization of proline imidic peptide bonds in oligopeptides. Acts as a regulatory subunit for PP2A-like phosphatases modulating their activity or substrate specificity, probably by inducing a conformational change in the catalytic subunit, a direct target of the PPIase. Can reactivate inactive phosphatase PP2A-phosphatase methylesterase complexes (PP2Ai) in presence of ATP and Mg(2+) by dissociating the inactive form from the complex.</text>
</comment>
<evidence type="ECO:0000256" key="6">
    <source>
        <dbReference type="ARBA" id="ARBA00023110"/>
    </source>
</evidence>
<organism evidence="12 13">
    <name type="scientific">Aplosporella prunicola CBS 121167</name>
    <dbReference type="NCBI Taxonomy" id="1176127"/>
    <lineage>
        <taxon>Eukaryota</taxon>
        <taxon>Fungi</taxon>
        <taxon>Dikarya</taxon>
        <taxon>Ascomycota</taxon>
        <taxon>Pezizomycotina</taxon>
        <taxon>Dothideomycetes</taxon>
        <taxon>Dothideomycetes incertae sedis</taxon>
        <taxon>Botryosphaeriales</taxon>
        <taxon>Aplosporellaceae</taxon>
        <taxon>Aplosporella</taxon>
    </lineage>
</organism>
<evidence type="ECO:0000256" key="8">
    <source>
        <dbReference type="ARBA" id="ARBA00023242"/>
    </source>
</evidence>
<dbReference type="InterPro" id="IPR004327">
    <property type="entry name" value="Phstyr_phstse_ac"/>
</dbReference>
<dbReference type="EC" id="5.2.1.8" evidence="10"/>
<comment type="catalytic activity">
    <reaction evidence="1 10">
        <text>[protein]-peptidylproline (omega=180) = [protein]-peptidylproline (omega=0)</text>
        <dbReference type="Rhea" id="RHEA:16237"/>
        <dbReference type="Rhea" id="RHEA-COMP:10747"/>
        <dbReference type="Rhea" id="RHEA-COMP:10748"/>
        <dbReference type="ChEBI" id="CHEBI:83833"/>
        <dbReference type="ChEBI" id="CHEBI:83834"/>
        <dbReference type="EC" id="5.2.1.8"/>
    </reaction>
</comment>